<evidence type="ECO:0000313" key="2">
    <source>
        <dbReference type="Proteomes" id="UP000507222"/>
    </source>
</evidence>
<proteinExistence type="predicted"/>
<dbReference type="AlphaFoldDB" id="A0A6J5V176"/>
<reference evidence="1 2" key="1">
    <citation type="submission" date="2020-05" db="EMBL/GenBank/DDBJ databases">
        <authorList>
            <person name="Campoy J."/>
            <person name="Schneeberger K."/>
            <person name="Spophaly S."/>
        </authorList>
    </citation>
    <scope>NUCLEOTIDE SEQUENCE [LARGE SCALE GENOMIC DNA]</scope>
    <source>
        <strain evidence="1">PruArmRojPasFocal</strain>
    </source>
</reference>
<sequence length="80" mass="9245">MIIPELSTLNSTCLVDYLLWNPLYDDLVLQTQENDDIVSQGTKLHDGVENMQVMMTGTSNTEDQLPLIQEMMQDLRREMQ</sequence>
<gene>
    <name evidence="1" type="ORF">CURHAP_LOCUS36255</name>
</gene>
<accession>A0A6J5V176</accession>
<dbReference type="EMBL" id="CAEKDK010000006">
    <property type="protein sequence ID" value="CAB4282676.1"/>
    <property type="molecule type" value="Genomic_DNA"/>
</dbReference>
<dbReference type="Proteomes" id="UP000507222">
    <property type="component" value="Unassembled WGS sequence"/>
</dbReference>
<name>A0A6J5V176_PRUAR</name>
<evidence type="ECO:0000313" key="1">
    <source>
        <dbReference type="EMBL" id="CAB4282676.1"/>
    </source>
</evidence>
<organism evidence="1 2">
    <name type="scientific">Prunus armeniaca</name>
    <name type="common">Apricot</name>
    <name type="synonym">Armeniaca vulgaris</name>
    <dbReference type="NCBI Taxonomy" id="36596"/>
    <lineage>
        <taxon>Eukaryota</taxon>
        <taxon>Viridiplantae</taxon>
        <taxon>Streptophyta</taxon>
        <taxon>Embryophyta</taxon>
        <taxon>Tracheophyta</taxon>
        <taxon>Spermatophyta</taxon>
        <taxon>Magnoliopsida</taxon>
        <taxon>eudicotyledons</taxon>
        <taxon>Gunneridae</taxon>
        <taxon>Pentapetalae</taxon>
        <taxon>rosids</taxon>
        <taxon>fabids</taxon>
        <taxon>Rosales</taxon>
        <taxon>Rosaceae</taxon>
        <taxon>Amygdaloideae</taxon>
        <taxon>Amygdaleae</taxon>
        <taxon>Prunus</taxon>
    </lineage>
</organism>
<protein>
    <submittedName>
        <fullName evidence="1">Uncharacterized protein</fullName>
    </submittedName>
</protein>